<evidence type="ECO:0000256" key="2">
    <source>
        <dbReference type="SAM" id="MobiDB-lite"/>
    </source>
</evidence>
<dbReference type="Gene3D" id="3.30.70.330">
    <property type="match status" value="1"/>
</dbReference>
<protein>
    <recommendedName>
        <fullName evidence="3">RRM domain-containing protein</fullName>
    </recommendedName>
</protein>
<name>A0ABU6YLH8_9FABA</name>
<dbReference type="SUPFAM" id="SSF54928">
    <property type="entry name" value="RNA-binding domain, RBD"/>
    <property type="match status" value="1"/>
</dbReference>
<organism evidence="4 5">
    <name type="scientific">Stylosanthes scabra</name>
    <dbReference type="NCBI Taxonomy" id="79078"/>
    <lineage>
        <taxon>Eukaryota</taxon>
        <taxon>Viridiplantae</taxon>
        <taxon>Streptophyta</taxon>
        <taxon>Embryophyta</taxon>
        <taxon>Tracheophyta</taxon>
        <taxon>Spermatophyta</taxon>
        <taxon>Magnoliopsida</taxon>
        <taxon>eudicotyledons</taxon>
        <taxon>Gunneridae</taxon>
        <taxon>Pentapetalae</taxon>
        <taxon>rosids</taxon>
        <taxon>fabids</taxon>
        <taxon>Fabales</taxon>
        <taxon>Fabaceae</taxon>
        <taxon>Papilionoideae</taxon>
        <taxon>50 kb inversion clade</taxon>
        <taxon>dalbergioids sensu lato</taxon>
        <taxon>Dalbergieae</taxon>
        <taxon>Pterocarpus clade</taxon>
        <taxon>Stylosanthes</taxon>
    </lineage>
</organism>
<feature type="region of interest" description="Disordered" evidence="2">
    <location>
        <begin position="454"/>
        <end position="475"/>
    </location>
</feature>
<dbReference type="Proteomes" id="UP001341840">
    <property type="component" value="Unassembled WGS sequence"/>
</dbReference>
<dbReference type="PROSITE" id="PS50102">
    <property type="entry name" value="RRM"/>
    <property type="match status" value="1"/>
</dbReference>
<feature type="domain" description="RRM" evidence="3">
    <location>
        <begin position="65"/>
        <end position="143"/>
    </location>
</feature>
<feature type="region of interest" description="Disordered" evidence="2">
    <location>
        <begin position="543"/>
        <end position="618"/>
    </location>
</feature>
<dbReference type="InterPro" id="IPR000504">
    <property type="entry name" value="RRM_dom"/>
</dbReference>
<gene>
    <name evidence="4" type="ORF">PIB30_069876</name>
</gene>
<proteinExistence type="predicted"/>
<feature type="compositionally biased region" description="Basic and acidic residues" evidence="2">
    <location>
        <begin position="457"/>
        <end position="470"/>
    </location>
</feature>
<dbReference type="InterPro" id="IPR035979">
    <property type="entry name" value="RBD_domain_sf"/>
</dbReference>
<reference evidence="4 5" key="1">
    <citation type="journal article" date="2023" name="Plants (Basel)">
        <title>Bridging the Gap: Combining Genomics and Transcriptomics Approaches to Understand Stylosanthes scabra, an Orphan Legume from the Brazilian Caatinga.</title>
        <authorList>
            <person name="Ferreira-Neto J.R.C."/>
            <person name="da Silva M.D."/>
            <person name="Binneck E."/>
            <person name="de Melo N.F."/>
            <person name="da Silva R.H."/>
            <person name="de Melo A.L.T.M."/>
            <person name="Pandolfi V."/>
            <person name="Bustamante F.O."/>
            <person name="Brasileiro-Vidal A.C."/>
            <person name="Benko-Iseppon A.M."/>
        </authorList>
    </citation>
    <scope>NUCLEOTIDE SEQUENCE [LARGE SCALE GENOMIC DNA]</scope>
    <source>
        <tissue evidence="4">Leaves</tissue>
    </source>
</reference>
<keyword evidence="5" id="KW-1185">Reference proteome</keyword>
<sequence>MREGERIGVRWWSERNERGKHGEVPGIAGWRNKGRSSGVRTSGAVEVHEKGMGGRGSIEFEQGSYTIFLDNLANSILKGEIYNEFCRFETITDVYVSRKRRRKCKGPFAFVRFKEYEGTKRAMEWKNGAYWKGKRIHVALSKYRRSSDWRSTGKEAMGKRKAFHDKRRIRGKKGTMEDRPNKRWIPTGRMLRWSEGGDGGENDILKRSLLGVNVKPIKFAEVENTLLEKWKGPGIVECRDVGPFRCLLTFESESCKEEAITNHTLLSIFDEVRYHWGPEFGGEVYSRESHPNAVELAYVAADGDESKSPSMVERTQMGALKPPLATEDGGDSFSNNVNVIVDPVIEEPLKEINVPIDDDDGGVGVTMQKEVEEGRQNDENLEHEHVGGNWARELFFDPRSNVGLEKNMGNKHYTDKDMEVGGFVNGIEKQYDPSITLLDSGSCPFPPGFGPCTSSNHVHDSARAQSEKRRSNIQSEDSYLFEKRIGHAAHEQNSNEELKSDTQWEAIKTKQLCEIGGFSFKNKGDEELLATIGDAKRRDSNTLIEKSKKSKSSVGEDLTRSSDDDDVPLTSLVYPKKLKKGRTETPSRKQKTVKQGPNLKGRNLSTRILRLGSKTKLR</sequence>
<dbReference type="InterPro" id="IPR012677">
    <property type="entry name" value="Nucleotide-bd_a/b_plait_sf"/>
</dbReference>
<dbReference type="Pfam" id="PF00076">
    <property type="entry name" value="RRM_1"/>
    <property type="match status" value="1"/>
</dbReference>
<evidence type="ECO:0000256" key="1">
    <source>
        <dbReference type="PROSITE-ProRule" id="PRU00176"/>
    </source>
</evidence>
<evidence type="ECO:0000313" key="4">
    <source>
        <dbReference type="EMBL" id="MED6211054.1"/>
    </source>
</evidence>
<evidence type="ECO:0000259" key="3">
    <source>
        <dbReference type="PROSITE" id="PS50102"/>
    </source>
</evidence>
<dbReference type="CDD" id="cd00590">
    <property type="entry name" value="RRM_SF"/>
    <property type="match status" value="1"/>
</dbReference>
<accession>A0ABU6YLH8</accession>
<keyword evidence="1" id="KW-0694">RNA-binding</keyword>
<evidence type="ECO:0000313" key="5">
    <source>
        <dbReference type="Proteomes" id="UP001341840"/>
    </source>
</evidence>
<dbReference type="EMBL" id="JASCZI010242431">
    <property type="protein sequence ID" value="MED6211054.1"/>
    <property type="molecule type" value="Genomic_DNA"/>
</dbReference>
<comment type="caution">
    <text evidence="4">The sequence shown here is derived from an EMBL/GenBank/DDBJ whole genome shotgun (WGS) entry which is preliminary data.</text>
</comment>
<dbReference type="SMART" id="SM00360">
    <property type="entry name" value="RRM"/>
    <property type="match status" value="1"/>
</dbReference>